<protein>
    <submittedName>
        <fullName evidence="2">DUF5374 domain-containing protein</fullName>
    </submittedName>
</protein>
<evidence type="ECO:0000256" key="1">
    <source>
        <dbReference type="SAM" id="Phobius"/>
    </source>
</evidence>
<organism evidence="2 3">
    <name type="scientific">Gallibacterium melopsittaci</name>
    <dbReference type="NCBI Taxonomy" id="516063"/>
    <lineage>
        <taxon>Bacteria</taxon>
        <taxon>Pseudomonadati</taxon>
        <taxon>Pseudomonadota</taxon>
        <taxon>Gammaproteobacteria</taxon>
        <taxon>Pasteurellales</taxon>
        <taxon>Pasteurellaceae</taxon>
        <taxon>Gallibacterium</taxon>
    </lineage>
</organism>
<dbReference type="Pfam" id="PF17344">
    <property type="entry name" value="DUF5374"/>
    <property type="match status" value="1"/>
</dbReference>
<evidence type="ECO:0000313" key="2">
    <source>
        <dbReference type="EMBL" id="MFC0322654.1"/>
    </source>
</evidence>
<proteinExistence type="predicted"/>
<dbReference type="RefSeq" id="WP_382373563.1">
    <property type="nucleotide sequence ID" value="NZ_JBHLWA010000014.1"/>
</dbReference>
<dbReference type="InterPro" id="IPR020511">
    <property type="entry name" value="Uncharacterised_HI0941"/>
</dbReference>
<comment type="caution">
    <text evidence="2">The sequence shown here is derived from an EMBL/GenBank/DDBJ whole genome shotgun (WGS) entry which is preliminary data.</text>
</comment>
<dbReference type="EMBL" id="JBHLWA010000014">
    <property type="protein sequence ID" value="MFC0322654.1"/>
    <property type="molecule type" value="Genomic_DNA"/>
</dbReference>
<dbReference type="Proteomes" id="UP001589769">
    <property type="component" value="Unassembled WGS sequence"/>
</dbReference>
<gene>
    <name evidence="2" type="ORF">ACFFHT_03635</name>
</gene>
<feature type="transmembrane region" description="Helical" evidence="1">
    <location>
        <begin position="6"/>
        <end position="27"/>
    </location>
</feature>
<keyword evidence="1" id="KW-0472">Membrane</keyword>
<name>A0ABV6HUU3_9PAST</name>
<sequence length="98" mass="11524">MISRFIYGHSLMSILVALGLLSLLLLFGQRWLNQQQYQMAKLWQYAQALQIAENQQSLRFIQQPCQYQVEQNGIMFRIRCEAEQITVEYPLGNITIQD</sequence>
<accession>A0ABV6HUU3</accession>
<evidence type="ECO:0000313" key="3">
    <source>
        <dbReference type="Proteomes" id="UP001589769"/>
    </source>
</evidence>
<keyword evidence="3" id="KW-1185">Reference proteome</keyword>
<keyword evidence="1" id="KW-0812">Transmembrane</keyword>
<keyword evidence="1" id="KW-1133">Transmembrane helix</keyword>
<reference evidence="2 3" key="1">
    <citation type="submission" date="2024-09" db="EMBL/GenBank/DDBJ databases">
        <authorList>
            <person name="Sun Q."/>
            <person name="Mori K."/>
        </authorList>
    </citation>
    <scope>NUCLEOTIDE SEQUENCE [LARGE SCALE GENOMIC DNA]</scope>
    <source>
        <strain evidence="2 3">CCM 7538</strain>
    </source>
</reference>